<name>A0A9D1F0J9_9BACT</name>
<dbReference type="SUPFAM" id="SSF55729">
    <property type="entry name" value="Acyl-CoA N-acyltransferases (Nat)"/>
    <property type="match status" value="1"/>
</dbReference>
<organism evidence="1 2">
    <name type="scientific">Candidatus Scatousia excrementigallinarum</name>
    <dbReference type="NCBI Taxonomy" id="2840935"/>
    <lineage>
        <taxon>Bacteria</taxon>
        <taxon>Candidatus Scatousia</taxon>
    </lineage>
</organism>
<proteinExistence type="predicted"/>
<dbReference type="InterPro" id="IPR016181">
    <property type="entry name" value="Acyl_CoA_acyltransferase"/>
</dbReference>
<gene>
    <name evidence="1" type="ORF">IAC10_09350</name>
</gene>
<sequence length="241" mass="26643">MTLGKIGTTLGKEIIAWTKTSGRSLLATRPVKVNTAGLRLSPQLEGDVVQINKTIQKRAGTILNTRTGLQEPIMFSDLPTEMEKTKIYELTAYNQNNDAIGRVSFKKLLRRNEAPTLYIQYFGTAGGYKGIGSEMIRKLVQLSKNLGMDGRIKLEASTGSIPSRFRFKGLSDKCNTSAVIQYKKMGFNADKWTEEILQEEMASGGNGIRRAMTGLGYNEDIFGAVEMDLSEDAINKFLKGI</sequence>
<comment type="caution">
    <text evidence="1">The sequence shown here is derived from an EMBL/GenBank/DDBJ whole genome shotgun (WGS) entry which is preliminary data.</text>
</comment>
<evidence type="ECO:0000313" key="2">
    <source>
        <dbReference type="Proteomes" id="UP000823928"/>
    </source>
</evidence>
<reference evidence="1" key="2">
    <citation type="journal article" date="2021" name="PeerJ">
        <title>Extensive microbial diversity within the chicken gut microbiome revealed by metagenomics and culture.</title>
        <authorList>
            <person name="Gilroy R."/>
            <person name="Ravi A."/>
            <person name="Getino M."/>
            <person name="Pursley I."/>
            <person name="Horton D.L."/>
            <person name="Alikhan N.F."/>
            <person name="Baker D."/>
            <person name="Gharbi K."/>
            <person name="Hall N."/>
            <person name="Watson M."/>
            <person name="Adriaenssens E.M."/>
            <person name="Foster-Nyarko E."/>
            <person name="Jarju S."/>
            <person name="Secka A."/>
            <person name="Antonio M."/>
            <person name="Oren A."/>
            <person name="Chaudhuri R.R."/>
            <person name="La Ragione R."/>
            <person name="Hildebrand F."/>
            <person name="Pallen M.J."/>
        </authorList>
    </citation>
    <scope>NUCLEOTIDE SEQUENCE</scope>
    <source>
        <strain evidence="1">6276</strain>
    </source>
</reference>
<dbReference type="Proteomes" id="UP000823928">
    <property type="component" value="Unassembled WGS sequence"/>
</dbReference>
<dbReference type="AlphaFoldDB" id="A0A9D1F0J9"/>
<reference evidence="1" key="1">
    <citation type="submission" date="2020-10" db="EMBL/GenBank/DDBJ databases">
        <authorList>
            <person name="Gilroy R."/>
        </authorList>
    </citation>
    <scope>NUCLEOTIDE SEQUENCE</scope>
    <source>
        <strain evidence="1">6276</strain>
    </source>
</reference>
<dbReference type="EMBL" id="DVIU01000186">
    <property type="protein sequence ID" value="HIS36817.1"/>
    <property type="molecule type" value="Genomic_DNA"/>
</dbReference>
<protein>
    <submittedName>
        <fullName evidence="1">GNAT family N-acetyltransferase</fullName>
    </submittedName>
</protein>
<evidence type="ECO:0000313" key="1">
    <source>
        <dbReference type="EMBL" id="HIS36817.1"/>
    </source>
</evidence>
<accession>A0A9D1F0J9</accession>
<dbReference type="Gene3D" id="3.40.630.30">
    <property type="match status" value="1"/>
</dbReference>